<evidence type="ECO:0000313" key="10">
    <source>
        <dbReference type="Proteomes" id="UP000596742"/>
    </source>
</evidence>
<feature type="transmembrane region" description="Helical" evidence="8">
    <location>
        <begin position="309"/>
        <end position="329"/>
    </location>
</feature>
<feature type="transmembrane region" description="Helical" evidence="8">
    <location>
        <begin position="884"/>
        <end position="914"/>
    </location>
</feature>
<dbReference type="GO" id="GO:0006031">
    <property type="term" value="P:chitin biosynthetic process"/>
    <property type="evidence" value="ECO:0007669"/>
    <property type="project" value="TreeGrafter"/>
</dbReference>
<dbReference type="GO" id="GO:0071944">
    <property type="term" value="C:cell periphery"/>
    <property type="evidence" value="ECO:0007669"/>
    <property type="project" value="TreeGrafter"/>
</dbReference>
<dbReference type="GO" id="GO:0016020">
    <property type="term" value="C:membrane"/>
    <property type="evidence" value="ECO:0007669"/>
    <property type="project" value="UniProtKB-SubCell"/>
</dbReference>
<evidence type="ECO:0000313" key="9">
    <source>
        <dbReference type="EMBL" id="VDI05627.1"/>
    </source>
</evidence>
<feature type="transmembrane region" description="Helical" evidence="8">
    <location>
        <begin position="129"/>
        <end position="150"/>
    </location>
</feature>
<evidence type="ECO:0000256" key="5">
    <source>
        <dbReference type="ARBA" id="ARBA00022989"/>
    </source>
</evidence>
<feature type="transmembrane region" description="Helical" evidence="8">
    <location>
        <begin position="1220"/>
        <end position="1244"/>
    </location>
</feature>
<accession>A0A8B6CIR1</accession>
<dbReference type="OrthoDB" id="6160761at2759"/>
<dbReference type="EMBL" id="UYJE01001834">
    <property type="protein sequence ID" value="VDI05627.1"/>
    <property type="molecule type" value="Genomic_DNA"/>
</dbReference>
<feature type="transmembrane region" description="Helical" evidence="8">
    <location>
        <begin position="977"/>
        <end position="999"/>
    </location>
</feature>
<evidence type="ECO:0000256" key="2">
    <source>
        <dbReference type="ARBA" id="ARBA00012543"/>
    </source>
</evidence>
<feature type="transmembrane region" description="Helical" evidence="8">
    <location>
        <begin position="264"/>
        <end position="283"/>
    </location>
</feature>
<evidence type="ECO:0000256" key="7">
    <source>
        <dbReference type="SAM" id="MobiDB-lite"/>
    </source>
</evidence>
<feature type="transmembrane region" description="Helical" evidence="8">
    <location>
        <begin position="233"/>
        <end position="258"/>
    </location>
</feature>
<comment type="subcellular location">
    <subcellularLocation>
        <location evidence="1">Membrane</location>
        <topology evidence="1">Multi-pass membrane protein</topology>
    </subcellularLocation>
</comment>
<organism evidence="9 10">
    <name type="scientific">Mytilus galloprovincialis</name>
    <name type="common">Mediterranean mussel</name>
    <dbReference type="NCBI Taxonomy" id="29158"/>
    <lineage>
        <taxon>Eukaryota</taxon>
        <taxon>Metazoa</taxon>
        <taxon>Spiralia</taxon>
        <taxon>Lophotrochozoa</taxon>
        <taxon>Mollusca</taxon>
        <taxon>Bivalvia</taxon>
        <taxon>Autobranchia</taxon>
        <taxon>Pteriomorphia</taxon>
        <taxon>Mytilida</taxon>
        <taxon>Mytiloidea</taxon>
        <taxon>Mytilidae</taxon>
        <taxon>Mytilinae</taxon>
        <taxon>Mytilus</taxon>
    </lineage>
</organism>
<evidence type="ECO:0000256" key="1">
    <source>
        <dbReference type="ARBA" id="ARBA00004141"/>
    </source>
</evidence>
<keyword evidence="6 8" id="KW-0472">Membrane</keyword>
<dbReference type="EC" id="2.4.1.16" evidence="2"/>
<dbReference type="GO" id="GO:0004100">
    <property type="term" value="F:chitin synthase activity"/>
    <property type="evidence" value="ECO:0007669"/>
    <property type="project" value="UniProtKB-EC"/>
</dbReference>
<feature type="transmembrane region" description="Helical" evidence="8">
    <location>
        <begin position="921"/>
        <end position="942"/>
    </location>
</feature>
<sequence>MAEKSEYETQESRRLNRNILKTIKAESKGKNGHYGDKRKFKIKLPSSANPLREKILKIIFAIFLLVVVFGSCFIARISLHILIWHITPPIETSDSVINTLGGLLVSNCSFCVTSNTTTCSPHSTVDKTWIWALFLAIIAPYLLTFFTTLFRVSFKLSAPLNCGVLVLVLLIETIHSIGISILAFLVLPVFDPASASVVYLAVAVLPSMFDFIDKWANARKKDGTKDKSKLFASIYTSRISFVLPFFGFILQIAGIILISLYIKIGWLLGMFIISAIFTSIRHWENYVTIDGNSSKLLMLLHKHKGRTEVACLVSFWKIIVTFIAVIVIFTSQGHDSTSSFKSLFSSEISKLTTAFGDPIFGNNAICENRTPFIVAVISICCEYICYKASKTVCEINCQRAGFSIPLTIVPIATTLTLVSMMHQPDILKFSSCDLLFSTWCVKGFDQLVENCTELFVAFFVLICSILLITRHIWKVNGIKYGETSRMFVSNFYCGLFIDLSLLLNRRRNYKEYSFILSQDVDTKTGTVVDDKRQNKRRMVFACATMWHETANEMTHLLKSILRLDLNQFINSYMADLFLDVDKLEDSYDLEVQVFFDDAFDHLNEGEKYPRVNCYVKTFIECINKAGSLVYGTELEVASGMMFRTPYGAIIEWILPGENKMIAHLKDRTKVRQGKRWSQVMYMYYISQWCLQKKHGELGKQAALDNTFLLALDGDVDFEPEAVLSLMRRMNKSKIVGAACGRIHPIGSGPIIWYQKFEYAISHWFQKATEHVIGSVLCSTGCFSLFRGSALMQPEVLQKYTTIANEDSRFVQYDRNGDRWLCTLLLKQGWKVEYCAESDAYTFAPERFSEFYDQRRRWIPYTLAYILDIILDWKKVTKINENISFLYIVYQMFLFISTLITPGIIFMMILGAIIVGFDAIPLYLSLILNLVPVGSFLLMTLYASSQRQLKAAAVLSSIYVIVMMIVLIGVVKEAIDEGLCSITTICILLVPGVFVVSALVHPKEFVCIIHGLLYVMAIPSMSMLMFLYSIGNIHTLSLGTFETKQASDNTKADKKNELEKERKGYFMSQRKCFSCMFGETNDYNKDDFPGSNKNEVKDVREIINTKEGINKYMDVATVHHGIHVSRDEWELRPDHFVLKIPKQERKFWKRHIKKYLKPTYVDLQEFRKKRLQLKELRNRVCFFVYLLNAILISGMFVLTQVNASRDALSIEIDCSVGTIQLVPIAILFMAVFGTLLLLQFVCMLYHRLTTLVHICATTELWKSDVTHRDQRNSKLTDFLIQAPTSTPFVRTHRIFKNSQEQEEERLQAQVHVRKAINLKDFVKANLEEAPLTDHSLLHEMNKLNNIDNQKTVRTDHNLSKDKKKKHRFRENKIVPVSRTKSLSSSSDAEDHISKSDNTNGKFGRDCNV</sequence>
<keyword evidence="9" id="KW-0808">Transferase</keyword>
<dbReference type="InterPro" id="IPR004835">
    <property type="entry name" value="Chitin_synth"/>
</dbReference>
<proteinExistence type="predicted"/>
<feature type="transmembrane region" description="Helical" evidence="8">
    <location>
        <begin position="485"/>
        <end position="503"/>
    </location>
</feature>
<name>A0A8B6CIR1_MYTGA</name>
<feature type="transmembrane region" description="Helical" evidence="8">
    <location>
        <begin position="162"/>
        <end position="187"/>
    </location>
</feature>
<feature type="transmembrane region" description="Helical" evidence="8">
    <location>
        <begin position="193"/>
        <end position="212"/>
    </location>
</feature>
<dbReference type="Pfam" id="PF03142">
    <property type="entry name" value="Chitin_synth_2"/>
    <property type="match status" value="1"/>
</dbReference>
<keyword evidence="10" id="KW-1185">Reference proteome</keyword>
<keyword evidence="5 8" id="KW-1133">Transmembrane helix</keyword>
<evidence type="ECO:0000256" key="3">
    <source>
        <dbReference type="ARBA" id="ARBA00022676"/>
    </source>
</evidence>
<keyword evidence="3 9" id="KW-0328">Glycosyltransferase</keyword>
<protein>
    <recommendedName>
        <fullName evidence="2">chitin synthase</fullName>
        <ecNumber evidence="2">2.4.1.16</ecNumber>
    </recommendedName>
</protein>
<evidence type="ECO:0000256" key="8">
    <source>
        <dbReference type="SAM" id="Phobius"/>
    </source>
</evidence>
<comment type="caution">
    <text evidence="9">The sequence shown here is derived from an EMBL/GenBank/DDBJ whole genome shotgun (WGS) entry which is preliminary data.</text>
</comment>
<gene>
    <name evidence="9" type="ORF">MGAL_10B019552</name>
</gene>
<keyword evidence="4 8" id="KW-0812">Transmembrane</keyword>
<feature type="transmembrane region" description="Helical" evidence="8">
    <location>
        <begin position="454"/>
        <end position="473"/>
    </location>
</feature>
<dbReference type="Proteomes" id="UP000596742">
    <property type="component" value="Unassembled WGS sequence"/>
</dbReference>
<feature type="transmembrane region" description="Helical" evidence="8">
    <location>
        <begin position="1011"/>
        <end position="1029"/>
    </location>
</feature>
<dbReference type="InterPro" id="IPR029044">
    <property type="entry name" value="Nucleotide-diphossugar_trans"/>
</dbReference>
<feature type="transmembrane region" description="Helical" evidence="8">
    <location>
        <begin position="1179"/>
        <end position="1200"/>
    </location>
</feature>
<dbReference type="SUPFAM" id="SSF53448">
    <property type="entry name" value="Nucleotide-diphospho-sugar transferases"/>
    <property type="match status" value="1"/>
</dbReference>
<dbReference type="PANTHER" id="PTHR22914:SF42">
    <property type="entry name" value="CHITIN SYNTHASE"/>
    <property type="match status" value="1"/>
</dbReference>
<feature type="compositionally biased region" description="Basic and acidic residues" evidence="7">
    <location>
        <begin position="1349"/>
        <end position="1359"/>
    </location>
</feature>
<evidence type="ECO:0000256" key="6">
    <source>
        <dbReference type="ARBA" id="ARBA00023136"/>
    </source>
</evidence>
<feature type="region of interest" description="Disordered" evidence="7">
    <location>
        <begin position="1346"/>
        <end position="1407"/>
    </location>
</feature>
<evidence type="ECO:0000256" key="4">
    <source>
        <dbReference type="ARBA" id="ARBA00022692"/>
    </source>
</evidence>
<dbReference type="PANTHER" id="PTHR22914">
    <property type="entry name" value="CHITIN SYNTHASE"/>
    <property type="match status" value="1"/>
</dbReference>
<feature type="transmembrane region" description="Helical" evidence="8">
    <location>
        <begin position="948"/>
        <end position="970"/>
    </location>
</feature>
<feature type="transmembrane region" description="Helical" evidence="8">
    <location>
        <begin position="58"/>
        <end position="86"/>
    </location>
</feature>
<reference evidence="9" key="1">
    <citation type="submission" date="2018-11" db="EMBL/GenBank/DDBJ databases">
        <authorList>
            <person name="Alioto T."/>
            <person name="Alioto T."/>
        </authorList>
    </citation>
    <scope>NUCLEOTIDE SEQUENCE</scope>
</reference>